<organism evidence="2">
    <name type="scientific">Spodoptera frugiperda</name>
    <name type="common">Fall armyworm</name>
    <dbReference type="NCBI Taxonomy" id="7108"/>
    <lineage>
        <taxon>Eukaryota</taxon>
        <taxon>Metazoa</taxon>
        <taxon>Ecdysozoa</taxon>
        <taxon>Arthropoda</taxon>
        <taxon>Hexapoda</taxon>
        <taxon>Insecta</taxon>
        <taxon>Pterygota</taxon>
        <taxon>Neoptera</taxon>
        <taxon>Endopterygota</taxon>
        <taxon>Lepidoptera</taxon>
        <taxon>Glossata</taxon>
        <taxon>Ditrysia</taxon>
        <taxon>Noctuoidea</taxon>
        <taxon>Noctuidae</taxon>
        <taxon>Amphipyrinae</taxon>
        <taxon>Spodoptera</taxon>
    </lineage>
</organism>
<feature type="transmembrane region" description="Helical" evidence="1">
    <location>
        <begin position="630"/>
        <end position="652"/>
    </location>
</feature>
<name>A0A2H1WGC6_SPOFR</name>
<dbReference type="EMBL" id="ODYU01008487">
    <property type="protein sequence ID" value="SOQ52130.1"/>
    <property type="molecule type" value="Genomic_DNA"/>
</dbReference>
<evidence type="ECO:0000256" key="1">
    <source>
        <dbReference type="SAM" id="Phobius"/>
    </source>
</evidence>
<proteinExistence type="predicted"/>
<reference evidence="2" key="1">
    <citation type="submission" date="2016-07" db="EMBL/GenBank/DDBJ databases">
        <authorList>
            <person name="Bretaudeau A."/>
        </authorList>
    </citation>
    <scope>NUCLEOTIDE SEQUENCE</scope>
    <source>
        <strain evidence="2">Rice</strain>
        <tissue evidence="2">Whole body</tissue>
    </source>
</reference>
<keyword evidence="1" id="KW-0812">Transmembrane</keyword>
<evidence type="ECO:0000313" key="2">
    <source>
        <dbReference type="EMBL" id="SOQ52130.1"/>
    </source>
</evidence>
<protein>
    <submittedName>
        <fullName evidence="2">SFRICE_022069</fullName>
    </submittedName>
</protein>
<dbReference type="AlphaFoldDB" id="A0A2H1WGC6"/>
<accession>A0A2H1WGC6</accession>
<keyword evidence="1" id="KW-1133">Transmembrane helix</keyword>
<keyword evidence="1" id="KW-0472">Membrane</keyword>
<sequence>MEKRSPQMSNHILVDNRFADEQPEIIFNATKHGKRCKDSNKLPRKKWKKSKHIAKFKNVHFKYKNPKKNIRRRIKKYYRKSKTNTRGEHIRKQMYSNAISKVVSRSRVLKKVLAKENLLDECEDECDCDDSLNSSPSTTKKSFISYTSQNTLRRISSSSSRTDDFSSIKTVNSVIQVSSDIISYNSDAATPYNTNIIDLAVAVTFSGTKPNNTQVISNSCEIIIQKENITSDETFLHNDISLTSKPPSQQKDIDSEVSKLSSMNENENSINDGTLIGERTSMQLSSDDTFVIARTSSDFNKSSINSDYTFTSNSDTTLRNETLQPNLLTKEELARRNALLDKVINLGYYPVITPSTSSGANIEVNDVIVTDNLKSHPKNKGDEIEIDLQTNMLKLKQSYEVEKFTCLQKNISLPNDIAIKAKIIESEKLQKKSCTDDVRAKYPGDMTDMWERLTLVLDLAVKRLEETLAEKIVNDIKRLSVFNRSESKILKMDNQIDSSTLTQVTCERPIPQMVHKEVLVAQNILKEDIDGSVQCNLVQNQVIDQLMFKLSIEGPKPVSNNSIKKLKKTEIVKDYFEILKPPATASVAMEAGRGDIVTVSTATEEIYATEGIHRLRRMLYAPVTFVRENMFIITSVPTFFIVLLCFYGIIMITMKSW</sequence>
<gene>
    <name evidence="2" type="ORF">SFRICE_022069</name>
</gene>